<dbReference type="GO" id="GO:0006355">
    <property type="term" value="P:regulation of DNA-templated transcription"/>
    <property type="evidence" value="ECO:0007669"/>
    <property type="project" value="InterPro"/>
</dbReference>
<keyword evidence="6" id="KW-0805">Transcription regulation</keyword>
<feature type="region of interest" description="Disordered" evidence="10">
    <location>
        <begin position="87"/>
        <end position="136"/>
    </location>
</feature>
<keyword evidence="2" id="KW-0479">Metal-binding</keyword>
<name>A0A834DQE1_9CHIR</name>
<feature type="region of interest" description="Disordered" evidence="10">
    <location>
        <begin position="327"/>
        <end position="357"/>
    </location>
</feature>
<evidence type="ECO:0000256" key="10">
    <source>
        <dbReference type="SAM" id="MobiDB-lite"/>
    </source>
</evidence>
<evidence type="ECO:0000256" key="8">
    <source>
        <dbReference type="ARBA" id="ARBA00023242"/>
    </source>
</evidence>
<evidence type="ECO:0000313" key="12">
    <source>
        <dbReference type="Proteomes" id="UP000664940"/>
    </source>
</evidence>
<evidence type="ECO:0000256" key="1">
    <source>
        <dbReference type="ARBA" id="ARBA00004123"/>
    </source>
</evidence>
<evidence type="ECO:0000256" key="4">
    <source>
        <dbReference type="ARBA" id="ARBA00022771"/>
    </source>
</evidence>
<feature type="compositionally biased region" description="Basic and acidic residues" evidence="10">
    <location>
        <begin position="98"/>
        <end position="114"/>
    </location>
</feature>
<gene>
    <name evidence="11" type="ORF">HJG60_013508</name>
</gene>
<dbReference type="InterPro" id="IPR036060">
    <property type="entry name" value="Znf_C2H2C_sf"/>
</dbReference>
<dbReference type="SUPFAM" id="SSF103637">
    <property type="entry name" value="CCHHC domain"/>
    <property type="match status" value="1"/>
</dbReference>
<dbReference type="AlphaFoldDB" id="A0A834DQE1"/>
<feature type="compositionally biased region" description="Low complexity" evidence="10">
    <location>
        <begin position="1"/>
        <end position="25"/>
    </location>
</feature>
<organism evidence="11 12">
    <name type="scientific">Phyllostomus discolor</name>
    <name type="common">pale spear-nosed bat</name>
    <dbReference type="NCBI Taxonomy" id="89673"/>
    <lineage>
        <taxon>Eukaryota</taxon>
        <taxon>Metazoa</taxon>
        <taxon>Chordata</taxon>
        <taxon>Craniata</taxon>
        <taxon>Vertebrata</taxon>
        <taxon>Euteleostomi</taxon>
        <taxon>Mammalia</taxon>
        <taxon>Eutheria</taxon>
        <taxon>Laurasiatheria</taxon>
        <taxon>Chiroptera</taxon>
        <taxon>Yangochiroptera</taxon>
        <taxon>Phyllostomidae</taxon>
        <taxon>Phyllostominae</taxon>
        <taxon>Phyllostomus</taxon>
    </lineage>
</organism>
<keyword evidence="8" id="KW-0539">Nucleus</keyword>
<keyword evidence="4 9" id="KW-0863">Zinc-finger</keyword>
<feature type="region of interest" description="Disordered" evidence="10">
    <location>
        <begin position="254"/>
        <end position="279"/>
    </location>
</feature>
<comment type="caution">
    <text evidence="11">The sequence shown here is derived from an EMBL/GenBank/DDBJ whole genome shotgun (WGS) entry which is preliminary data.</text>
</comment>
<dbReference type="Proteomes" id="UP000664940">
    <property type="component" value="Unassembled WGS sequence"/>
</dbReference>
<dbReference type="InterPro" id="IPR002515">
    <property type="entry name" value="Znf_C2H2C"/>
</dbReference>
<feature type="region of interest" description="Disordered" evidence="10">
    <location>
        <begin position="191"/>
        <end position="232"/>
    </location>
</feature>
<dbReference type="GO" id="GO:0005634">
    <property type="term" value="C:nucleus"/>
    <property type="evidence" value="ECO:0007669"/>
    <property type="project" value="UniProtKB-SubCell"/>
</dbReference>
<evidence type="ECO:0000256" key="5">
    <source>
        <dbReference type="ARBA" id="ARBA00022833"/>
    </source>
</evidence>
<evidence type="ECO:0000256" key="6">
    <source>
        <dbReference type="ARBA" id="ARBA00023015"/>
    </source>
</evidence>
<evidence type="ECO:0000256" key="9">
    <source>
        <dbReference type="PROSITE-ProRule" id="PRU01143"/>
    </source>
</evidence>
<feature type="compositionally biased region" description="Basic and acidic residues" evidence="10">
    <location>
        <begin position="265"/>
        <end position="275"/>
    </location>
</feature>
<dbReference type="PROSITE" id="PS51802">
    <property type="entry name" value="ZF_CCHHC"/>
    <property type="match status" value="1"/>
</dbReference>
<dbReference type="GO" id="GO:0008270">
    <property type="term" value="F:zinc ion binding"/>
    <property type="evidence" value="ECO:0007669"/>
    <property type="project" value="UniProtKB-KW"/>
</dbReference>
<evidence type="ECO:0000313" key="11">
    <source>
        <dbReference type="EMBL" id="KAF6088691.1"/>
    </source>
</evidence>
<keyword evidence="7" id="KW-0804">Transcription</keyword>
<keyword evidence="5" id="KW-0862">Zinc</keyword>
<dbReference type="Gene3D" id="4.10.320.30">
    <property type="match status" value="1"/>
</dbReference>
<dbReference type="EMBL" id="JABVXQ010000010">
    <property type="protein sequence ID" value="KAF6088691.1"/>
    <property type="molecule type" value="Genomic_DNA"/>
</dbReference>
<feature type="compositionally biased region" description="Acidic residues" evidence="10">
    <location>
        <begin position="209"/>
        <end position="222"/>
    </location>
</feature>
<accession>A0A834DQE1</accession>
<feature type="region of interest" description="Disordered" evidence="10">
    <location>
        <begin position="1"/>
        <end position="61"/>
    </location>
</feature>
<comment type="subcellular location">
    <subcellularLocation>
        <location evidence="1">Nucleus</location>
    </subcellularLocation>
</comment>
<keyword evidence="3" id="KW-0677">Repeat</keyword>
<evidence type="ECO:0000256" key="7">
    <source>
        <dbReference type="ARBA" id="ARBA00023163"/>
    </source>
</evidence>
<dbReference type="Pfam" id="PF01530">
    <property type="entry name" value="zf-C2HC"/>
    <property type="match status" value="1"/>
</dbReference>
<proteinExistence type="predicted"/>
<sequence>MPHSRAGAAQGPPQGPAPAQAAGPQRVPCPRQSEAPEGAPPPVPRVSAGGFRPPRSCPRRPHALTVLSLCPSENEFRGELLSQRWTCGDKAGRCRTPRPPDRRGKMSLEGEDKRARTRSKALRAPPEPTGADLSCPTPGCTGAGHIRGKYSRHRSLQSCPLAKKRKLEGAEAQHLVSKRKSHPLKLALDEGYGVDSDGSEDAEVKEASVSDESEGTAEEDEAGMPGQGEIHRPEPAEGALLLLLPRIKGTQCVPAEPRPGSGEAPAKEARPENKRCPVPSVVGLPGGGWGASVHMRDGHMDTAVCPAPGKSCWGGVGIRWASGRPGRTPACASSLRGTQPRKCWGEGPRSEPPTPPSSRCLLTLQGLRWVLILFWSCPWRAPHAPPSRTLAWPPGPLPHKAGSLGSAATAPPTAHPQSVAAGCPVLLSPMGPHRPRVL</sequence>
<reference evidence="11 12" key="1">
    <citation type="journal article" date="2020" name="Nature">
        <title>Six reference-quality genomes reveal evolution of bat adaptations.</title>
        <authorList>
            <person name="Jebb D."/>
            <person name="Huang Z."/>
            <person name="Pippel M."/>
            <person name="Hughes G.M."/>
            <person name="Lavrichenko K."/>
            <person name="Devanna P."/>
            <person name="Winkler S."/>
            <person name="Jermiin L.S."/>
            <person name="Skirmuntt E.C."/>
            <person name="Katzourakis A."/>
            <person name="Burkitt-Gray L."/>
            <person name="Ray D.A."/>
            <person name="Sullivan K.A.M."/>
            <person name="Roscito J.G."/>
            <person name="Kirilenko B.M."/>
            <person name="Davalos L.M."/>
            <person name="Corthals A.P."/>
            <person name="Power M.L."/>
            <person name="Jones G."/>
            <person name="Ransome R.D."/>
            <person name="Dechmann D.K.N."/>
            <person name="Locatelli A.G."/>
            <person name="Puechmaille S.J."/>
            <person name="Fedrigo O."/>
            <person name="Jarvis E.D."/>
            <person name="Hiller M."/>
            <person name="Vernes S.C."/>
            <person name="Myers E.W."/>
            <person name="Teeling E.C."/>
        </authorList>
    </citation>
    <scope>NUCLEOTIDE SEQUENCE [LARGE SCALE GENOMIC DNA]</scope>
    <source>
        <strain evidence="11">Bat1K_MPI-CBG_1</strain>
    </source>
</reference>
<protein>
    <submittedName>
        <fullName evidence="11">Myelin transcription factor 1</fullName>
    </submittedName>
</protein>
<dbReference type="FunFam" id="4.10.320.30:FF:000001">
    <property type="entry name" value="Myelin transcription factor 1-like, a"/>
    <property type="match status" value="1"/>
</dbReference>
<evidence type="ECO:0000256" key="2">
    <source>
        <dbReference type="ARBA" id="ARBA00022723"/>
    </source>
</evidence>
<evidence type="ECO:0000256" key="3">
    <source>
        <dbReference type="ARBA" id="ARBA00022737"/>
    </source>
</evidence>